<evidence type="ECO:0000313" key="1">
    <source>
        <dbReference type="EMBL" id="ATD62039.1"/>
    </source>
</evidence>
<protein>
    <submittedName>
        <fullName evidence="1">Uncharacterized protein</fullName>
    </submittedName>
</protein>
<proteinExistence type="predicted"/>
<reference evidence="1 2" key="1">
    <citation type="submission" date="2017-09" db="EMBL/GenBank/DDBJ databases">
        <title>Complete genome sequence of Janthinobacterium svalbardensis PAMC 27463.</title>
        <authorList>
            <person name="Cho Y.-J."/>
            <person name="Cho A."/>
            <person name="Kim O.-S."/>
            <person name="Lee J.-I."/>
        </authorList>
    </citation>
    <scope>NUCLEOTIDE SEQUENCE [LARGE SCALE GENOMIC DNA]</scope>
    <source>
        <strain evidence="1 2">PAMC 27463</strain>
    </source>
</reference>
<keyword evidence="2" id="KW-1185">Reference proteome</keyword>
<name>A0A290WYQ6_9BURK</name>
<dbReference type="RefSeq" id="WP_096236170.1">
    <property type="nucleotide sequence ID" value="NZ_CP023422.1"/>
</dbReference>
<organism evidence="1 2">
    <name type="scientific">Janthinobacterium svalbardensis</name>
    <dbReference type="NCBI Taxonomy" id="368607"/>
    <lineage>
        <taxon>Bacteria</taxon>
        <taxon>Pseudomonadati</taxon>
        <taxon>Pseudomonadota</taxon>
        <taxon>Betaproteobacteria</taxon>
        <taxon>Burkholderiales</taxon>
        <taxon>Oxalobacteraceae</taxon>
        <taxon>Janthinobacterium</taxon>
    </lineage>
</organism>
<accession>A0A290WYQ6</accession>
<gene>
    <name evidence="1" type="ORF">CNX70_19190</name>
</gene>
<evidence type="ECO:0000313" key="2">
    <source>
        <dbReference type="Proteomes" id="UP000218437"/>
    </source>
</evidence>
<dbReference type="AlphaFoldDB" id="A0A290WYQ6"/>
<sequence>MLQTTQTILADIDRDLLAALDARAGLLTLRAILLRYKASGVTAAQVAALLQELRPSMQDGAQEGPLEDVILDALDMVTGWCTPQLRVWDGAGENRAS</sequence>
<dbReference type="Proteomes" id="UP000218437">
    <property type="component" value="Chromosome"/>
</dbReference>
<dbReference type="EMBL" id="CP023422">
    <property type="protein sequence ID" value="ATD62039.1"/>
    <property type="molecule type" value="Genomic_DNA"/>
</dbReference>
<dbReference type="KEGG" id="jsv:CNX70_19190"/>